<name>E8M989_PHOS4</name>
<protein>
    <recommendedName>
        <fullName evidence="3">CSD domain-containing protein</fullName>
    </recommendedName>
</protein>
<dbReference type="AlphaFoldDB" id="E8M989"/>
<proteinExistence type="predicted"/>
<accession>E8M989</accession>
<dbReference type="InterPro" id="IPR012340">
    <property type="entry name" value="NA-bd_OB-fold"/>
</dbReference>
<dbReference type="GeneID" id="95570139"/>
<dbReference type="OrthoDB" id="5901212at2"/>
<reference evidence="1 2" key="1">
    <citation type="journal article" date="2012" name="Int. J. Syst. Evol. Microbiol.">
        <title>Vibrio caribbeanicus sp. nov., isolated from the marine sponge Scleritoderma cyanea.</title>
        <authorList>
            <person name="Hoffmann M."/>
            <person name="Monday S.R."/>
            <person name="Allard M.W."/>
            <person name="Strain E.A."/>
            <person name="Whittaker P."/>
            <person name="Naum M."/>
            <person name="McCarthy P.J."/>
            <person name="Lopez J.V."/>
            <person name="Fischer M."/>
            <person name="Brown E.W."/>
        </authorList>
    </citation>
    <scope>NUCLEOTIDE SEQUENCE [LARGE SCALE GENOMIC DNA]</scope>
    <source>
        <strain evidence="2">DSMZ 21326</strain>
    </source>
</reference>
<evidence type="ECO:0000313" key="1">
    <source>
        <dbReference type="EMBL" id="EGA69445.1"/>
    </source>
</evidence>
<gene>
    <name evidence="1" type="ORF">VISI1226_09704</name>
</gene>
<dbReference type="eggNOG" id="ENOG503203T">
    <property type="taxonomic scope" value="Bacteria"/>
</dbReference>
<organism evidence="1 2">
    <name type="scientific">Vibrio sinaloensis DSM 21326</name>
    <dbReference type="NCBI Taxonomy" id="945550"/>
    <lineage>
        <taxon>Bacteria</taxon>
        <taxon>Pseudomonadati</taxon>
        <taxon>Pseudomonadota</taxon>
        <taxon>Gammaproteobacteria</taxon>
        <taxon>Vibrionales</taxon>
        <taxon>Vibrionaceae</taxon>
        <taxon>Vibrio</taxon>
        <taxon>Vibrio oreintalis group</taxon>
    </lineage>
</organism>
<evidence type="ECO:0008006" key="3">
    <source>
        <dbReference type="Google" id="ProtNLM"/>
    </source>
</evidence>
<dbReference type="EMBL" id="AEVT01000083">
    <property type="protein sequence ID" value="EGA69445.1"/>
    <property type="molecule type" value="Genomic_DNA"/>
</dbReference>
<dbReference type="SUPFAM" id="SSF50249">
    <property type="entry name" value="Nucleic acid-binding proteins"/>
    <property type="match status" value="1"/>
</dbReference>
<dbReference type="RefSeq" id="WP_008078462.1">
    <property type="nucleotide sequence ID" value="NZ_AEVT01000083.1"/>
</dbReference>
<comment type="caution">
    <text evidence="1">The sequence shown here is derived from an EMBL/GenBank/DDBJ whole genome shotgun (WGS) entry which is preliminary data.</text>
</comment>
<dbReference type="Proteomes" id="UP000006228">
    <property type="component" value="Unassembled WGS sequence"/>
</dbReference>
<evidence type="ECO:0000313" key="2">
    <source>
        <dbReference type="Proteomes" id="UP000006228"/>
    </source>
</evidence>
<dbReference type="Gene3D" id="2.40.50.140">
    <property type="entry name" value="Nucleic acid-binding proteins"/>
    <property type="match status" value="1"/>
</dbReference>
<sequence>MAMSGRIVNWDEKHGCGLIRSDATKEQIFFHITDMDVEALPPYITERVAFELETDFSGCGLAQHITPII</sequence>